<dbReference type="EMBL" id="JBHPBY010000658">
    <property type="protein sequence ID" value="MFC1853950.1"/>
    <property type="molecule type" value="Genomic_DNA"/>
</dbReference>
<keyword evidence="2" id="KW-1185">Reference proteome</keyword>
<evidence type="ECO:0008006" key="3">
    <source>
        <dbReference type="Google" id="ProtNLM"/>
    </source>
</evidence>
<reference evidence="1 2" key="1">
    <citation type="submission" date="2024-09" db="EMBL/GenBank/DDBJ databases">
        <title>Laminarin stimulates single cell rates of sulfate reduction while oxygen inhibits transcriptomic activity in coastal marine sediment.</title>
        <authorList>
            <person name="Lindsay M."/>
            <person name="Orcutt B."/>
            <person name="Emerson D."/>
            <person name="Stepanauskas R."/>
            <person name="D'Angelo T."/>
        </authorList>
    </citation>
    <scope>NUCLEOTIDE SEQUENCE [LARGE SCALE GENOMIC DNA]</scope>
    <source>
        <strain evidence="1">SAG AM-311-K15</strain>
    </source>
</reference>
<organism evidence="1 2">
    <name type="scientific">candidate division CSSED10-310 bacterium</name>
    <dbReference type="NCBI Taxonomy" id="2855610"/>
    <lineage>
        <taxon>Bacteria</taxon>
        <taxon>Bacteria division CSSED10-310</taxon>
    </lineage>
</organism>
<gene>
    <name evidence="1" type="ORF">ACFL27_27515</name>
</gene>
<comment type="caution">
    <text evidence="1">The sequence shown here is derived from an EMBL/GenBank/DDBJ whole genome shotgun (WGS) entry which is preliminary data.</text>
</comment>
<evidence type="ECO:0000313" key="2">
    <source>
        <dbReference type="Proteomes" id="UP001594351"/>
    </source>
</evidence>
<sequence>MEFPDLALRIAEMVVSVHGRYITDIRYPLLHVENEIVNLVIAVLNQESDPTLHSRDLDLFERVMDLGGYYTDKVLAASDR</sequence>
<proteinExistence type="predicted"/>
<dbReference type="Proteomes" id="UP001594351">
    <property type="component" value="Unassembled WGS sequence"/>
</dbReference>
<protein>
    <recommendedName>
        <fullName evidence="3">Phosphohydrolase</fullName>
    </recommendedName>
</protein>
<evidence type="ECO:0000313" key="1">
    <source>
        <dbReference type="EMBL" id="MFC1853950.1"/>
    </source>
</evidence>
<name>A0ABV6Z6A4_UNCC1</name>
<accession>A0ABV6Z6A4</accession>